<feature type="region of interest" description="Disordered" evidence="1">
    <location>
        <begin position="69"/>
        <end position="95"/>
    </location>
</feature>
<comment type="caution">
    <text evidence="2">The sequence shown here is derived from an EMBL/GenBank/DDBJ whole genome shotgun (WGS) entry which is preliminary data.</text>
</comment>
<name>A0AAD7EIV2_9AGAR</name>
<organism evidence="2 3">
    <name type="scientific">Mycena albidolilacea</name>
    <dbReference type="NCBI Taxonomy" id="1033008"/>
    <lineage>
        <taxon>Eukaryota</taxon>
        <taxon>Fungi</taxon>
        <taxon>Dikarya</taxon>
        <taxon>Basidiomycota</taxon>
        <taxon>Agaricomycotina</taxon>
        <taxon>Agaricomycetes</taxon>
        <taxon>Agaricomycetidae</taxon>
        <taxon>Agaricales</taxon>
        <taxon>Marasmiineae</taxon>
        <taxon>Mycenaceae</taxon>
        <taxon>Mycena</taxon>
    </lineage>
</organism>
<dbReference type="AlphaFoldDB" id="A0AAD7EIV2"/>
<proteinExistence type="predicted"/>
<sequence length="151" mass="17286">MPLILHSENCRATVEDIEDDRDCPDWYWHGEAEGVLSHTAQSENTSGPHLADIDPNLIEIIGCFEIIDDYEGPNQLGSPNEMADDQEDDQEDDTEIQELSKLKNFAATLKHAQETAMAQEQENEKGWKRPRKYTGNSWRTREQQAKINQNT</sequence>
<accession>A0AAD7EIV2</accession>
<feature type="region of interest" description="Disordered" evidence="1">
    <location>
        <begin position="115"/>
        <end position="151"/>
    </location>
</feature>
<reference evidence="2" key="1">
    <citation type="submission" date="2023-03" db="EMBL/GenBank/DDBJ databases">
        <title>Massive genome expansion in bonnet fungi (Mycena s.s.) driven by repeated elements and novel gene families across ecological guilds.</title>
        <authorList>
            <consortium name="Lawrence Berkeley National Laboratory"/>
            <person name="Harder C.B."/>
            <person name="Miyauchi S."/>
            <person name="Viragh M."/>
            <person name="Kuo A."/>
            <person name="Thoen E."/>
            <person name="Andreopoulos B."/>
            <person name="Lu D."/>
            <person name="Skrede I."/>
            <person name="Drula E."/>
            <person name="Henrissat B."/>
            <person name="Morin E."/>
            <person name="Kohler A."/>
            <person name="Barry K."/>
            <person name="LaButti K."/>
            <person name="Morin E."/>
            <person name="Salamov A."/>
            <person name="Lipzen A."/>
            <person name="Mereny Z."/>
            <person name="Hegedus B."/>
            <person name="Baldrian P."/>
            <person name="Stursova M."/>
            <person name="Weitz H."/>
            <person name="Taylor A."/>
            <person name="Grigoriev I.V."/>
            <person name="Nagy L.G."/>
            <person name="Martin F."/>
            <person name="Kauserud H."/>
        </authorList>
    </citation>
    <scope>NUCLEOTIDE SEQUENCE</scope>
    <source>
        <strain evidence="2">CBHHK002</strain>
    </source>
</reference>
<protein>
    <submittedName>
        <fullName evidence="2">Uncharacterized protein</fullName>
    </submittedName>
</protein>
<evidence type="ECO:0000256" key="1">
    <source>
        <dbReference type="SAM" id="MobiDB-lite"/>
    </source>
</evidence>
<dbReference type="Proteomes" id="UP001218218">
    <property type="component" value="Unassembled WGS sequence"/>
</dbReference>
<feature type="compositionally biased region" description="Acidic residues" evidence="1">
    <location>
        <begin position="82"/>
        <end position="95"/>
    </location>
</feature>
<evidence type="ECO:0000313" key="3">
    <source>
        <dbReference type="Proteomes" id="UP001218218"/>
    </source>
</evidence>
<evidence type="ECO:0000313" key="2">
    <source>
        <dbReference type="EMBL" id="KAJ7328755.1"/>
    </source>
</evidence>
<gene>
    <name evidence="2" type="ORF">DFH08DRAFT_815528</name>
</gene>
<keyword evidence="3" id="KW-1185">Reference proteome</keyword>
<dbReference type="EMBL" id="JARIHO010000038">
    <property type="protein sequence ID" value="KAJ7328755.1"/>
    <property type="molecule type" value="Genomic_DNA"/>
</dbReference>